<dbReference type="Proteomes" id="UP000321436">
    <property type="component" value="Unassembled WGS sequence"/>
</dbReference>
<gene>
    <name evidence="1" type="ORF">CCY01nite_48110</name>
</gene>
<evidence type="ECO:0000313" key="1">
    <source>
        <dbReference type="EMBL" id="GEP98551.1"/>
    </source>
</evidence>
<comment type="caution">
    <text evidence="1">The sequence shown here is derived from an EMBL/GenBank/DDBJ whole genome shotgun (WGS) entry which is preliminary data.</text>
</comment>
<dbReference type="OrthoDB" id="1109239at2"/>
<name>A0A512RS74_9BACT</name>
<organism evidence="1 2">
    <name type="scientific">Chitinophaga cymbidii</name>
    <dbReference type="NCBI Taxonomy" id="1096750"/>
    <lineage>
        <taxon>Bacteria</taxon>
        <taxon>Pseudomonadati</taxon>
        <taxon>Bacteroidota</taxon>
        <taxon>Chitinophagia</taxon>
        <taxon>Chitinophagales</taxon>
        <taxon>Chitinophagaceae</taxon>
        <taxon>Chitinophaga</taxon>
    </lineage>
</organism>
<protein>
    <submittedName>
        <fullName evidence="1">Uncharacterized protein</fullName>
    </submittedName>
</protein>
<sequence>MFSENPAILTHSRNIVFAEALRLEEAMKRGVSQTWRFKVGVSAGSLSADFYQTRFQNHFFPDYDINPLKIVIRNFDGTTYSMECR</sequence>
<proteinExistence type="predicted"/>
<dbReference type="EMBL" id="BKAU01000007">
    <property type="protein sequence ID" value="GEP98551.1"/>
    <property type="molecule type" value="Genomic_DNA"/>
</dbReference>
<dbReference type="RefSeq" id="WP_146867170.1">
    <property type="nucleotide sequence ID" value="NZ_BKAU01000007.1"/>
</dbReference>
<accession>A0A512RS74</accession>
<dbReference type="AlphaFoldDB" id="A0A512RS74"/>
<keyword evidence="2" id="KW-1185">Reference proteome</keyword>
<evidence type="ECO:0000313" key="2">
    <source>
        <dbReference type="Proteomes" id="UP000321436"/>
    </source>
</evidence>
<reference evidence="1 2" key="1">
    <citation type="submission" date="2019-07" db="EMBL/GenBank/DDBJ databases">
        <title>Whole genome shotgun sequence of Chitinophaga cymbidii NBRC 109752.</title>
        <authorList>
            <person name="Hosoyama A."/>
            <person name="Uohara A."/>
            <person name="Ohji S."/>
            <person name="Ichikawa N."/>
        </authorList>
    </citation>
    <scope>NUCLEOTIDE SEQUENCE [LARGE SCALE GENOMIC DNA]</scope>
    <source>
        <strain evidence="1 2">NBRC 109752</strain>
    </source>
</reference>